<sequence>MNPRSNRSHAPSTATAAVRFTTPLPSFAAEQAHGSPLFEAFEQLMGHVSAWASRMATPAADARGQCVDTFPAWLAAEVRSFVDDTLASAIQQRESTLVNLLHDLFQQELQTHQQQAQRHHEQINALQTKLDASEREQSHMQSKLDRRIAENNELRKDFYKQLLMLRELVSKQRGDPRAVKALDDAIATVMLGKEKAAGFLAMTAPGATTAASLTAAWGDDRATSKGDSAAADIGASSALTLRREKDKWEQRARETAAECQRLHEQVLVLQQQLDDLRGADGELWFSSVQAGGLERQRITDSVYRSRCSWEDVGDAIVELLNNETIWGAVQGSAFRDKGGRASRGLEALLHRMDSMSLLSDAAGEDHAEVLKQLEEETTGAHDKRTLTRRRSAMSQAGRLVACRTCNGCGYLDASATTTNQSDEPSASEDDSYLRKTLAQVLELKAALEEANVRHSRLEQELQRTVLDGAKAKEQLERIEFIRSHGVDVSQQVDLDGEEEVDLEAIMTAYADPSAPSQGRTGARWKQYEHLIVELKNSLSERDAGLAELRAALADAQSRLVSVQRDSQKAQETHQHAVLALKTSLVLAMKTRNDVIEERQAAVKLLMKNAERKNSALVPGRQSSEDEDAKQEAQSSGDVGSSGDSIDVIADVDELDEVKRSEVVARRYSEAVSRVHQEFEEQQALLKQMEDELGQDIDKRKRTNSITMGSIVVSMTSHPRDLFKALATAHTDLTNLRRSSQRAAALQTDRLLTLTTHLAHISEELCMVRKRTSAELEYWKLECEKMQNNGKMLTTDLQRTQQLLQEARERSALAVAPGQTALVGGCTLCAKHQARLLEISNSMLESGPNEPATAKPSGLSDSERASLGAILLELESLYTTFTSSKQQNAREFITRALVGPSADVHLFANPSSEGSASMEALVLHGASITPSQVSTPSHHRKKIVRKILTEQEALRRQRARMMQMMEEQGDAMQRLASSEVPGESDGIDAADQDSVLQDLIPYSTFIDEYGRQIYYIDEEVEDSDDESGKSLVDDGGDASQVRGASDDSSDRHTVAYSIQIPTPAHPADEESSREQAEPKWSPLSQSPRRHFALLGGSDDISKDPEVITQLRDLVQHNTTSRELLALTNWKILICHLRAQRDQRRLVFMNELLRTNGGKPAFVSGLLCSIRGTMQKLVQFREMTLHSASQLQDDMRKQSHRAQAHQRGIRFAPAGDGEHVSMMHSVSQILPSQGSTPSHSPPKSSLTLDSRPGS</sequence>
<feature type="compositionally biased region" description="Basic and acidic residues" evidence="2">
    <location>
        <begin position="1065"/>
        <end position="1076"/>
    </location>
</feature>
<feature type="coiled-coil region" evidence="1">
    <location>
        <begin position="433"/>
        <end position="467"/>
    </location>
</feature>
<evidence type="ECO:0000313" key="4">
    <source>
        <dbReference type="Proteomes" id="UP001209570"/>
    </source>
</evidence>
<accession>A0AAD5LA77</accession>
<organism evidence="3 4">
    <name type="scientific">Pythium insidiosum</name>
    <name type="common">Pythiosis disease agent</name>
    <dbReference type="NCBI Taxonomy" id="114742"/>
    <lineage>
        <taxon>Eukaryota</taxon>
        <taxon>Sar</taxon>
        <taxon>Stramenopiles</taxon>
        <taxon>Oomycota</taxon>
        <taxon>Peronosporomycetes</taxon>
        <taxon>Pythiales</taxon>
        <taxon>Pythiaceae</taxon>
        <taxon>Pythium</taxon>
    </lineage>
</organism>
<protein>
    <submittedName>
        <fullName evidence="3">Uncharacterized protein</fullName>
    </submittedName>
</protein>
<dbReference type="EMBL" id="JAKCXM010000522">
    <property type="protein sequence ID" value="KAJ0393170.1"/>
    <property type="molecule type" value="Genomic_DNA"/>
</dbReference>
<proteinExistence type="predicted"/>
<reference evidence="3" key="1">
    <citation type="submission" date="2021-12" db="EMBL/GenBank/DDBJ databases">
        <title>Prjna785345.</title>
        <authorList>
            <person name="Rujirawat T."/>
            <person name="Krajaejun T."/>
        </authorList>
    </citation>
    <scope>NUCLEOTIDE SEQUENCE</scope>
    <source>
        <strain evidence="3">Pi057C3</strain>
    </source>
</reference>
<name>A0AAD5LA77_PYTIN</name>
<feature type="coiled-coil region" evidence="1">
    <location>
        <begin position="545"/>
        <end position="572"/>
    </location>
</feature>
<evidence type="ECO:0000256" key="2">
    <source>
        <dbReference type="SAM" id="MobiDB-lite"/>
    </source>
</evidence>
<keyword evidence="4" id="KW-1185">Reference proteome</keyword>
<dbReference type="AlphaFoldDB" id="A0AAD5LA77"/>
<feature type="coiled-coil region" evidence="1">
    <location>
        <begin position="102"/>
        <end position="143"/>
    </location>
</feature>
<feature type="region of interest" description="Disordered" evidence="2">
    <location>
        <begin position="968"/>
        <end position="990"/>
    </location>
</feature>
<feature type="compositionally biased region" description="Low complexity" evidence="2">
    <location>
        <begin position="634"/>
        <end position="644"/>
    </location>
</feature>
<evidence type="ECO:0000313" key="3">
    <source>
        <dbReference type="EMBL" id="KAJ0393170.1"/>
    </source>
</evidence>
<gene>
    <name evidence="3" type="ORF">P43SY_004170</name>
</gene>
<evidence type="ECO:0000256" key="1">
    <source>
        <dbReference type="SAM" id="Coils"/>
    </source>
</evidence>
<feature type="region of interest" description="Disordered" evidence="2">
    <location>
        <begin position="1227"/>
        <end position="1252"/>
    </location>
</feature>
<comment type="caution">
    <text evidence="3">The sequence shown here is derived from an EMBL/GenBank/DDBJ whole genome shotgun (WGS) entry which is preliminary data.</text>
</comment>
<feature type="region of interest" description="Disordered" evidence="2">
    <location>
        <begin position="612"/>
        <end position="644"/>
    </location>
</feature>
<feature type="coiled-coil region" evidence="1">
    <location>
        <begin position="238"/>
        <end position="279"/>
    </location>
</feature>
<keyword evidence="1" id="KW-0175">Coiled coil</keyword>
<feature type="compositionally biased region" description="Basic and acidic residues" evidence="2">
    <location>
        <begin position="1043"/>
        <end position="1052"/>
    </location>
</feature>
<feature type="region of interest" description="Disordered" evidence="2">
    <location>
        <begin position="1019"/>
        <end position="1086"/>
    </location>
</feature>
<dbReference type="Proteomes" id="UP001209570">
    <property type="component" value="Unassembled WGS sequence"/>
</dbReference>